<keyword evidence="3" id="KW-1185">Reference proteome</keyword>
<feature type="compositionally biased region" description="Basic residues" evidence="1">
    <location>
        <begin position="93"/>
        <end position="103"/>
    </location>
</feature>
<evidence type="ECO:0000313" key="3">
    <source>
        <dbReference type="Proteomes" id="UP001054945"/>
    </source>
</evidence>
<comment type="caution">
    <text evidence="2">The sequence shown here is derived from an EMBL/GenBank/DDBJ whole genome shotgun (WGS) entry which is preliminary data.</text>
</comment>
<protein>
    <submittedName>
        <fullName evidence="2">Uncharacterized protein</fullName>
    </submittedName>
</protein>
<evidence type="ECO:0000313" key="2">
    <source>
        <dbReference type="EMBL" id="GIZ03976.1"/>
    </source>
</evidence>
<dbReference type="Proteomes" id="UP001054945">
    <property type="component" value="Unassembled WGS sequence"/>
</dbReference>
<gene>
    <name evidence="2" type="ORF">CEXT_374051</name>
</gene>
<feature type="compositionally biased region" description="Basic residues" evidence="1">
    <location>
        <begin position="75"/>
        <end position="86"/>
    </location>
</feature>
<feature type="region of interest" description="Disordered" evidence="1">
    <location>
        <begin position="74"/>
        <end position="105"/>
    </location>
</feature>
<name>A0AAV4Y920_CAEEX</name>
<accession>A0AAV4Y920</accession>
<proteinExistence type="predicted"/>
<evidence type="ECO:0000256" key="1">
    <source>
        <dbReference type="SAM" id="MobiDB-lite"/>
    </source>
</evidence>
<dbReference type="AlphaFoldDB" id="A0AAV4Y920"/>
<organism evidence="2 3">
    <name type="scientific">Caerostris extrusa</name>
    <name type="common">Bark spider</name>
    <name type="synonym">Caerostris bankana</name>
    <dbReference type="NCBI Taxonomy" id="172846"/>
    <lineage>
        <taxon>Eukaryota</taxon>
        <taxon>Metazoa</taxon>
        <taxon>Ecdysozoa</taxon>
        <taxon>Arthropoda</taxon>
        <taxon>Chelicerata</taxon>
        <taxon>Arachnida</taxon>
        <taxon>Araneae</taxon>
        <taxon>Araneomorphae</taxon>
        <taxon>Entelegynae</taxon>
        <taxon>Araneoidea</taxon>
        <taxon>Araneidae</taxon>
        <taxon>Caerostris</taxon>
    </lineage>
</organism>
<dbReference type="EMBL" id="BPLR01019020">
    <property type="protein sequence ID" value="GIZ03976.1"/>
    <property type="molecule type" value="Genomic_DNA"/>
</dbReference>
<sequence>MEICVKNLCFLRRRGIRKGGCRRYGGPRNRDRSMWTPKLWRFYNGWTTPGDLLSALRPSMKPNKSNMKLPTFKQDKKRQKFHKKHALYTSGKPKTKKPYKQAKKSTLPLKNCTLRTNNSKIP</sequence>
<reference evidence="2 3" key="1">
    <citation type="submission" date="2021-06" db="EMBL/GenBank/DDBJ databases">
        <title>Caerostris extrusa draft genome.</title>
        <authorList>
            <person name="Kono N."/>
            <person name="Arakawa K."/>
        </authorList>
    </citation>
    <scope>NUCLEOTIDE SEQUENCE [LARGE SCALE GENOMIC DNA]</scope>
</reference>